<feature type="compositionally biased region" description="Polar residues" evidence="11">
    <location>
        <begin position="51"/>
        <end position="61"/>
    </location>
</feature>
<evidence type="ECO:0000313" key="14">
    <source>
        <dbReference type="Proteomes" id="UP000694395"/>
    </source>
</evidence>
<evidence type="ECO:0000256" key="5">
    <source>
        <dbReference type="ARBA" id="ARBA00022833"/>
    </source>
</evidence>
<feature type="active site" evidence="9">
    <location>
        <position position="261"/>
    </location>
</feature>
<dbReference type="GO" id="GO:0008270">
    <property type="term" value="F:zinc ion binding"/>
    <property type="evidence" value="ECO:0007669"/>
    <property type="project" value="UniProtKB-UniRule"/>
</dbReference>
<dbReference type="PRINTS" id="PR00480">
    <property type="entry name" value="ASTACIN"/>
</dbReference>
<dbReference type="InterPro" id="IPR034039">
    <property type="entry name" value="ZnMP_hatching_enz"/>
</dbReference>
<keyword evidence="7" id="KW-0865">Zymogen</keyword>
<evidence type="ECO:0000256" key="3">
    <source>
        <dbReference type="ARBA" id="ARBA00022729"/>
    </source>
</evidence>
<evidence type="ECO:0000256" key="11">
    <source>
        <dbReference type="SAM" id="MobiDB-lite"/>
    </source>
</evidence>
<protein>
    <recommendedName>
        <fullName evidence="10">Metalloendopeptidase</fullName>
        <ecNumber evidence="10">3.4.24.-</ecNumber>
    </recommendedName>
</protein>
<reference evidence="13" key="3">
    <citation type="submission" date="2025-09" db="UniProtKB">
        <authorList>
            <consortium name="Ensembl"/>
        </authorList>
    </citation>
    <scope>IDENTIFICATION</scope>
</reference>
<keyword evidence="14" id="KW-1185">Reference proteome</keyword>
<proteinExistence type="predicted"/>
<dbReference type="PROSITE" id="PS51864">
    <property type="entry name" value="ASTACIN"/>
    <property type="match status" value="1"/>
</dbReference>
<name>A0A8C7QHW4_ONCMY</name>
<keyword evidence="1 9" id="KW-0645">Protease</keyword>
<dbReference type="SMART" id="SM00235">
    <property type="entry name" value="ZnMc"/>
    <property type="match status" value="1"/>
</dbReference>
<evidence type="ECO:0000256" key="2">
    <source>
        <dbReference type="ARBA" id="ARBA00022723"/>
    </source>
</evidence>
<dbReference type="CDD" id="cd04283">
    <property type="entry name" value="ZnMc_hatching_enzyme"/>
    <property type="match status" value="1"/>
</dbReference>
<dbReference type="SUPFAM" id="SSF55486">
    <property type="entry name" value="Metalloproteases ('zincins'), catalytic domain"/>
    <property type="match status" value="1"/>
</dbReference>
<dbReference type="PANTHER" id="PTHR10127">
    <property type="entry name" value="DISCOIDIN, CUB, EGF, LAMININ , AND ZINC METALLOPROTEASE DOMAIN CONTAINING"/>
    <property type="match status" value="1"/>
</dbReference>
<dbReference type="InterPro" id="IPR024079">
    <property type="entry name" value="MetalloPept_cat_dom_sf"/>
</dbReference>
<accession>A0A8C7QHW4</accession>
<feature type="binding site" evidence="9">
    <location>
        <position position="260"/>
    </location>
    <ligand>
        <name>Zn(2+)</name>
        <dbReference type="ChEBI" id="CHEBI:29105"/>
        <note>catalytic</note>
    </ligand>
</feature>
<dbReference type="GO" id="GO:0004222">
    <property type="term" value="F:metalloendopeptidase activity"/>
    <property type="evidence" value="ECO:0007669"/>
    <property type="project" value="UniProtKB-UniRule"/>
</dbReference>
<reference evidence="13" key="2">
    <citation type="submission" date="2025-08" db="UniProtKB">
        <authorList>
            <consortium name="Ensembl"/>
        </authorList>
    </citation>
    <scope>IDENTIFICATION</scope>
</reference>
<keyword evidence="6 9" id="KW-0482">Metalloprotease</keyword>
<evidence type="ECO:0000256" key="1">
    <source>
        <dbReference type="ARBA" id="ARBA00022670"/>
    </source>
</evidence>
<evidence type="ECO:0000256" key="7">
    <source>
        <dbReference type="ARBA" id="ARBA00023145"/>
    </source>
</evidence>
<dbReference type="AlphaFoldDB" id="A0A8C7QHW4"/>
<evidence type="ECO:0000256" key="10">
    <source>
        <dbReference type="RuleBase" id="RU361183"/>
    </source>
</evidence>
<feature type="binding site" evidence="9">
    <location>
        <position position="264"/>
    </location>
    <ligand>
        <name>Zn(2+)</name>
        <dbReference type="ChEBI" id="CHEBI:29105"/>
        <note>catalytic</note>
    </ligand>
</feature>
<keyword evidence="2 9" id="KW-0479">Metal-binding</keyword>
<reference evidence="13" key="1">
    <citation type="submission" date="2020-07" db="EMBL/GenBank/DDBJ databases">
        <title>A long reads based de novo assembly of the rainbow trout Arlee double haploid line genome.</title>
        <authorList>
            <person name="Gao G."/>
            <person name="Palti Y."/>
        </authorList>
    </citation>
    <scope>NUCLEOTIDE SEQUENCE [LARGE SCALE GENOMIC DNA]</scope>
</reference>
<dbReference type="PANTHER" id="PTHR10127:SF839">
    <property type="entry name" value="HATCHING ENZYME 1.2-RELATED"/>
    <property type="match status" value="1"/>
</dbReference>
<evidence type="ECO:0000313" key="13">
    <source>
        <dbReference type="Ensembl" id="ENSOMYP00000037074.2"/>
    </source>
</evidence>
<keyword evidence="3" id="KW-0732">Signal</keyword>
<comment type="caution">
    <text evidence="9">Lacks conserved residue(s) required for the propagation of feature annotation.</text>
</comment>
<evidence type="ECO:0000256" key="8">
    <source>
        <dbReference type="ARBA" id="ARBA00023157"/>
    </source>
</evidence>
<evidence type="ECO:0000256" key="9">
    <source>
        <dbReference type="PROSITE-ProRule" id="PRU01211"/>
    </source>
</evidence>
<evidence type="ECO:0000256" key="4">
    <source>
        <dbReference type="ARBA" id="ARBA00022801"/>
    </source>
</evidence>
<evidence type="ECO:0000256" key="6">
    <source>
        <dbReference type="ARBA" id="ARBA00023049"/>
    </source>
</evidence>
<dbReference type="EC" id="3.4.24.-" evidence="10"/>
<feature type="domain" description="Peptidase M12A" evidence="12">
    <location>
        <begin position="162"/>
        <end position="359"/>
    </location>
</feature>
<evidence type="ECO:0000259" key="12">
    <source>
        <dbReference type="PROSITE" id="PS51864"/>
    </source>
</evidence>
<dbReference type="GeneTree" id="ENSGT00940000154856"/>
<keyword evidence="4 9" id="KW-0378">Hydrolase</keyword>
<feature type="binding site" evidence="9">
    <location>
        <position position="270"/>
    </location>
    <ligand>
        <name>Zn(2+)</name>
        <dbReference type="ChEBI" id="CHEBI:29105"/>
        <note>catalytic</note>
    </ligand>
</feature>
<sequence length="359" mass="39557">MDLYGLKPCRNCRCGGGALPSEVYLGLTTWTPTQNPPADTPEEDCIKSPGLTRQNHTSRLSKASPGTKKPSRVSPLSDPRSHPESLLSTQLKMEQSPSLTLLLLLLLLGLSQANPLMEDGSGPEILTDNPEAVDITERILTTNNGSSQFLLEGDMVAPTTRNAMICYSAGCFWKKGSNGLVEVPYTVSSSFSSSDKQGIENALRAFTSKTCIRFVPWQNQVDFISYEPRDGCWSPLGRVGGQQTVSLQMDGCVYFGIIQHETLHALGFQHEQTRSDRDQYVTINWSNIDSNNAYNFDRSNTNNLNTPYDYSSVMHYGKTAFSVNGMDTITPIPNPNVPIGQRQGLSTTDILRINRLYGC</sequence>
<dbReference type="Ensembl" id="ENSOMYT00000040470.2">
    <property type="protein sequence ID" value="ENSOMYP00000037074.2"/>
    <property type="gene ID" value="ENSOMYG00000017252.2"/>
</dbReference>
<dbReference type="GO" id="GO:0006508">
    <property type="term" value="P:proteolysis"/>
    <property type="evidence" value="ECO:0007669"/>
    <property type="project" value="UniProtKB-KW"/>
</dbReference>
<dbReference type="InterPro" id="IPR006026">
    <property type="entry name" value="Peptidase_Metallo"/>
</dbReference>
<keyword evidence="8" id="KW-1015">Disulfide bond</keyword>
<dbReference type="InterPro" id="IPR001506">
    <property type="entry name" value="Peptidase_M12A"/>
</dbReference>
<dbReference type="Gene3D" id="3.40.390.10">
    <property type="entry name" value="Collagenase (Catalytic Domain)"/>
    <property type="match status" value="1"/>
</dbReference>
<feature type="region of interest" description="Disordered" evidence="11">
    <location>
        <begin position="30"/>
        <end position="89"/>
    </location>
</feature>
<dbReference type="Pfam" id="PF01400">
    <property type="entry name" value="Astacin"/>
    <property type="match status" value="1"/>
</dbReference>
<dbReference type="Proteomes" id="UP000694395">
    <property type="component" value="Chromosome 26"/>
</dbReference>
<dbReference type="FunFam" id="3.40.390.10:FF:000040">
    <property type="entry name" value="Metalloendopeptidase"/>
    <property type="match status" value="1"/>
</dbReference>
<comment type="cofactor">
    <cofactor evidence="9 10">
        <name>Zn(2+)</name>
        <dbReference type="ChEBI" id="CHEBI:29105"/>
    </cofactor>
    <text evidence="9 10">Binds 1 zinc ion per subunit.</text>
</comment>
<keyword evidence="5 9" id="KW-0862">Zinc</keyword>
<organism evidence="13 14">
    <name type="scientific">Oncorhynchus mykiss</name>
    <name type="common">Rainbow trout</name>
    <name type="synonym">Salmo gairdneri</name>
    <dbReference type="NCBI Taxonomy" id="8022"/>
    <lineage>
        <taxon>Eukaryota</taxon>
        <taxon>Metazoa</taxon>
        <taxon>Chordata</taxon>
        <taxon>Craniata</taxon>
        <taxon>Vertebrata</taxon>
        <taxon>Euteleostomi</taxon>
        <taxon>Actinopterygii</taxon>
        <taxon>Neopterygii</taxon>
        <taxon>Teleostei</taxon>
        <taxon>Protacanthopterygii</taxon>
        <taxon>Salmoniformes</taxon>
        <taxon>Salmonidae</taxon>
        <taxon>Salmoninae</taxon>
        <taxon>Oncorhynchus</taxon>
    </lineage>
</organism>